<dbReference type="InterPro" id="IPR038468">
    <property type="entry name" value="MmpS_C"/>
</dbReference>
<evidence type="ECO:0008006" key="4">
    <source>
        <dbReference type="Google" id="ProtNLM"/>
    </source>
</evidence>
<evidence type="ECO:0000256" key="1">
    <source>
        <dbReference type="SAM" id="SignalP"/>
    </source>
</evidence>
<evidence type="ECO:0000313" key="3">
    <source>
        <dbReference type="Proteomes" id="UP000638313"/>
    </source>
</evidence>
<accession>A0A919B5C9</accession>
<name>A0A919B5C9_9ACTN</name>
<reference evidence="2" key="2">
    <citation type="submission" date="2020-09" db="EMBL/GenBank/DDBJ databases">
        <authorList>
            <person name="Sun Q."/>
            <person name="Ohkuma M."/>
        </authorList>
    </citation>
    <scope>NUCLEOTIDE SEQUENCE</scope>
    <source>
        <strain evidence="2">JCM 4059</strain>
    </source>
</reference>
<comment type="caution">
    <text evidence="2">The sequence shown here is derived from an EMBL/GenBank/DDBJ whole genome shotgun (WGS) entry which is preliminary data.</text>
</comment>
<dbReference type="Gene3D" id="2.60.40.2880">
    <property type="entry name" value="MmpS1-5, C-terminal soluble domain"/>
    <property type="match status" value="1"/>
</dbReference>
<dbReference type="RefSeq" id="WP_229891110.1">
    <property type="nucleotide sequence ID" value="NZ_BNBD01000006.1"/>
</dbReference>
<keyword evidence="3" id="KW-1185">Reference proteome</keyword>
<dbReference type="Proteomes" id="UP000638313">
    <property type="component" value="Unassembled WGS sequence"/>
</dbReference>
<protein>
    <recommendedName>
        <fullName evidence="4">MmpS family membrane protein</fullName>
    </recommendedName>
</protein>
<organism evidence="2 3">
    <name type="scientific">Streptomyces mashuensis</name>
    <dbReference type="NCBI Taxonomy" id="33904"/>
    <lineage>
        <taxon>Bacteria</taxon>
        <taxon>Bacillati</taxon>
        <taxon>Actinomycetota</taxon>
        <taxon>Actinomycetes</taxon>
        <taxon>Kitasatosporales</taxon>
        <taxon>Streptomycetaceae</taxon>
        <taxon>Streptomyces</taxon>
    </lineage>
</organism>
<proteinExistence type="predicted"/>
<gene>
    <name evidence="2" type="ORF">GCM10010218_34960</name>
</gene>
<dbReference type="EMBL" id="BNBD01000006">
    <property type="protein sequence ID" value="GHF50426.1"/>
    <property type="molecule type" value="Genomic_DNA"/>
</dbReference>
<sequence length="133" mass="13731">MKPPVRIRTTLCAFALALGGGLALTGCGEDGVSKKSYEVTYEVSGKDVASIVFNEGKGSISDPDMSTEDRPKVPWTRTVTLKGLGAPTLTVTSGSADGDATCKISYKGKVLQEKTAKGAGELAQCSVVSPMAD</sequence>
<feature type="chain" id="PRO_5038766990" description="MmpS family membrane protein" evidence="1">
    <location>
        <begin position="26"/>
        <end position="133"/>
    </location>
</feature>
<evidence type="ECO:0000313" key="2">
    <source>
        <dbReference type="EMBL" id="GHF50426.1"/>
    </source>
</evidence>
<dbReference type="AlphaFoldDB" id="A0A919B5C9"/>
<keyword evidence="1" id="KW-0732">Signal</keyword>
<feature type="signal peptide" evidence="1">
    <location>
        <begin position="1"/>
        <end position="25"/>
    </location>
</feature>
<reference evidence="2" key="1">
    <citation type="journal article" date="2014" name="Int. J. Syst. Evol. Microbiol.">
        <title>Complete genome sequence of Corynebacterium casei LMG S-19264T (=DSM 44701T), isolated from a smear-ripened cheese.</title>
        <authorList>
            <consortium name="US DOE Joint Genome Institute (JGI-PGF)"/>
            <person name="Walter F."/>
            <person name="Albersmeier A."/>
            <person name="Kalinowski J."/>
            <person name="Ruckert C."/>
        </authorList>
    </citation>
    <scope>NUCLEOTIDE SEQUENCE</scope>
    <source>
        <strain evidence="2">JCM 4059</strain>
    </source>
</reference>
<dbReference type="PROSITE" id="PS51257">
    <property type="entry name" value="PROKAR_LIPOPROTEIN"/>
    <property type="match status" value="1"/>
</dbReference>